<feature type="transmembrane region" description="Helical" evidence="11">
    <location>
        <begin position="292"/>
        <end position="316"/>
    </location>
</feature>
<feature type="compositionally biased region" description="Acidic residues" evidence="10">
    <location>
        <begin position="39"/>
        <end position="48"/>
    </location>
</feature>
<keyword evidence="5" id="KW-0571">Peptide transport</keyword>
<dbReference type="InterPro" id="IPR004813">
    <property type="entry name" value="OPT"/>
</dbReference>
<feature type="compositionally biased region" description="Low complexity" evidence="10">
    <location>
        <begin position="842"/>
        <end position="853"/>
    </location>
</feature>
<accession>A0A7J6H3T7</accession>
<dbReference type="GO" id="GO:0015031">
    <property type="term" value="P:protein transport"/>
    <property type="evidence" value="ECO:0007669"/>
    <property type="project" value="UniProtKB-KW"/>
</dbReference>
<comment type="similarity">
    <text evidence="2">Belongs to the oligopeptide OPT transporter (TC 2.A.67.1) family.</text>
</comment>
<dbReference type="PROSITE" id="PS51143">
    <property type="entry name" value="MT_A70"/>
    <property type="match status" value="1"/>
</dbReference>
<feature type="transmembrane region" description="Helical" evidence="11">
    <location>
        <begin position="628"/>
        <end position="645"/>
    </location>
</feature>
<keyword evidence="7 11" id="KW-1133">Transmembrane helix</keyword>
<name>A0A7J6H3T7_CANSA</name>
<feature type="compositionally biased region" description="Pro residues" evidence="10">
    <location>
        <begin position="798"/>
        <end position="808"/>
    </location>
</feature>
<feature type="transmembrane region" description="Helical" evidence="11">
    <location>
        <begin position="220"/>
        <end position="238"/>
    </location>
</feature>
<evidence type="ECO:0000256" key="5">
    <source>
        <dbReference type="ARBA" id="ARBA00022856"/>
    </source>
</evidence>
<feature type="transmembrane region" description="Helical" evidence="11">
    <location>
        <begin position="423"/>
        <end position="442"/>
    </location>
</feature>
<evidence type="ECO:0000256" key="4">
    <source>
        <dbReference type="ARBA" id="ARBA00022692"/>
    </source>
</evidence>
<evidence type="ECO:0000256" key="9">
    <source>
        <dbReference type="PROSITE-ProRule" id="PRU00489"/>
    </source>
</evidence>
<evidence type="ECO:0000256" key="2">
    <source>
        <dbReference type="ARBA" id="ARBA00005484"/>
    </source>
</evidence>
<feature type="transmembrane region" description="Helical" evidence="11">
    <location>
        <begin position="657"/>
        <end position="676"/>
    </location>
</feature>
<feature type="transmembrane region" description="Helical" evidence="11">
    <location>
        <begin position="511"/>
        <end position="533"/>
    </location>
</feature>
<feature type="transmembrane region" description="Helical" evidence="11">
    <location>
        <begin position="74"/>
        <end position="93"/>
    </location>
</feature>
<feature type="region of interest" description="Disordered" evidence="10">
    <location>
        <begin position="1041"/>
        <end position="1063"/>
    </location>
</feature>
<dbReference type="SUPFAM" id="SSF53335">
    <property type="entry name" value="S-adenosyl-L-methionine-dependent methyltransferases"/>
    <property type="match status" value="1"/>
</dbReference>
<feature type="transmembrane region" description="Helical" evidence="11">
    <location>
        <begin position="147"/>
        <end position="173"/>
    </location>
</feature>
<comment type="similarity">
    <text evidence="9">Belongs to the MT-A70-like family.</text>
</comment>
<reference evidence="12 13" key="1">
    <citation type="journal article" date="2020" name="bioRxiv">
        <title>Sequence and annotation of 42 cannabis genomes reveals extensive copy number variation in cannabinoid synthesis and pathogen resistance genes.</title>
        <authorList>
            <person name="Mckernan K.J."/>
            <person name="Helbert Y."/>
            <person name="Kane L.T."/>
            <person name="Ebling H."/>
            <person name="Zhang L."/>
            <person name="Liu B."/>
            <person name="Eaton Z."/>
            <person name="Mclaughlin S."/>
            <person name="Kingan S."/>
            <person name="Baybayan P."/>
            <person name="Concepcion G."/>
            <person name="Jordan M."/>
            <person name="Riva A."/>
            <person name="Barbazuk W."/>
            <person name="Harkins T."/>
        </authorList>
    </citation>
    <scope>NUCLEOTIDE SEQUENCE [LARGE SCALE GENOMIC DNA]</scope>
    <source>
        <strain evidence="13">cv. Jamaican Lion 4</strain>
        <tissue evidence="12">Leaf</tissue>
    </source>
</reference>
<evidence type="ECO:0000256" key="3">
    <source>
        <dbReference type="ARBA" id="ARBA00022448"/>
    </source>
</evidence>
<feature type="region of interest" description="Disordered" evidence="10">
    <location>
        <begin position="797"/>
        <end position="853"/>
    </location>
</feature>
<comment type="subcellular location">
    <subcellularLocation>
        <location evidence="1">Membrane</location>
        <topology evidence="1">Multi-pass membrane protein</topology>
    </subcellularLocation>
</comment>
<dbReference type="Proteomes" id="UP000583929">
    <property type="component" value="Unassembled WGS sequence"/>
</dbReference>
<dbReference type="Pfam" id="PF03169">
    <property type="entry name" value="OPT"/>
    <property type="match status" value="2"/>
</dbReference>
<feature type="region of interest" description="Disordered" evidence="10">
    <location>
        <begin position="1"/>
        <end position="55"/>
    </location>
</feature>
<organism evidence="12 13">
    <name type="scientific">Cannabis sativa</name>
    <name type="common">Hemp</name>
    <name type="synonym">Marijuana</name>
    <dbReference type="NCBI Taxonomy" id="3483"/>
    <lineage>
        <taxon>Eukaryota</taxon>
        <taxon>Viridiplantae</taxon>
        <taxon>Streptophyta</taxon>
        <taxon>Embryophyta</taxon>
        <taxon>Tracheophyta</taxon>
        <taxon>Spermatophyta</taxon>
        <taxon>Magnoliopsida</taxon>
        <taxon>eudicotyledons</taxon>
        <taxon>Gunneridae</taxon>
        <taxon>Pentapetalae</taxon>
        <taxon>rosids</taxon>
        <taxon>fabids</taxon>
        <taxon>Rosales</taxon>
        <taxon>Cannabaceae</taxon>
        <taxon>Cannabis</taxon>
    </lineage>
</organism>
<feature type="transmembrane region" description="Helical" evidence="11">
    <location>
        <begin position="579"/>
        <end position="598"/>
    </location>
</feature>
<evidence type="ECO:0000256" key="10">
    <source>
        <dbReference type="SAM" id="MobiDB-lite"/>
    </source>
</evidence>
<keyword evidence="13" id="KW-1185">Reference proteome</keyword>
<evidence type="ECO:0000256" key="6">
    <source>
        <dbReference type="ARBA" id="ARBA00022927"/>
    </source>
</evidence>
<keyword evidence="8 11" id="KW-0472">Membrane</keyword>
<proteinExistence type="inferred from homology"/>
<feature type="transmembrane region" description="Helical" evidence="11">
    <location>
        <begin position="362"/>
        <end position="388"/>
    </location>
</feature>
<dbReference type="InterPro" id="IPR007757">
    <property type="entry name" value="MT-A70-like"/>
</dbReference>
<gene>
    <name evidence="12" type="ORF">G4B88_006517</name>
</gene>
<protein>
    <submittedName>
        <fullName evidence="12">Uncharacterized protein</fullName>
    </submittedName>
</protein>
<dbReference type="Pfam" id="PF05063">
    <property type="entry name" value="MT-A70"/>
    <property type="match status" value="1"/>
</dbReference>
<sequence length="1452" mass="162076">MDESSSEITTPFILKPKKDEEHGPTSSSSFSSSKTIVVSDEEEKEEETNSPVEQVALTVPTTDDPTMPVLTFRMWFLGTLSCALLSFLNQFFWYRKEPLSITAISAQIAVVPLGQLMASKLTRRTFLTGTRWEFTLNPGPFNVKEHVLITIFANSGAGTVYAIHIVTVVKIFFKQHITFFVSLIVILTTQVLGFGWAGIYRRALHEKEKRTNGGVTRTQFFIIAFICSFAYYVFPGYLFEMLTSLSWICWIFPNSILAQQLGSGLYGLGIGTFGLDWSTISSYLGSPLASPWFATANVAAGFFLVMYILTPLCYWLNVYKAKTFPIFSDSLFRSDGQKYNITAIIDSKFHLDLSAYEKEGPLYITTFFAMTYGVGFAALTATIVHVALFHGRDIWKQSKSSFADKEMDIHTKLMAKYKQVPEWWFIVILLVNIAATVFACEYYNDQLQLPWWGAPGLNIITEYIIGYIYPGYPVANMCFKVYGYISMTQAISFLQDFKLGHYMKIPPRTMFMAQVVGTLIAAFVYLGTAWWLLETIPDICQDTSSLWTCPSDTVFYDASVIWGLIGPRRIFGNLGTYEAVNWFFLGGAIAPILVWFATKAFPQQEWIRLINMPVLIGATGMMPPATAVNYTTWILAGFLSGFVVYRYKPEWWRRHNYVLSGALDAGLAFMGVLLYFSLGLEDVSLNWWGNDLDGCPLASCPTAKIQPLNFQTEKKKKNRVSLIRSERPVMETQSDGNDENALPTIKELRQTLETRINTHHATHLELLSSLQAHIQPNIVSTIDLSLKVVSLFENRPFIPTPQLPQPKPNPRKTLESTRPVSKTQNPNNNKPPLGSNSENEKFSSSSPIDESGSPLSVVRSMVAVCLIERVPFSPIDSSTVLRKLENDQSATPSEKAALRELGGESGAILAVEMALRSMAEENGGVELEEFVVSGKSRVMVLAIDRTRLLKELPESCQYQPPESNSVDGNGNGNQMVDVSGGVFGRPMPDMWMAPNDPHLSGFPPMFPGGGPGGMMGPRGGGGGPPRLMGMMGVPRMSVPPFHRPPLGPNASGSNGMPQKGLRSEDDDLKDLEALLNKKSFKELQKSKTGEELLDLIHRPTAKETAVAAKFKTKGGSQLKEYCSSLTKEDCRRQCGSFVACEKVHFRRIIAPHTDINLGDCSFLDTCRHMKRAEYCSQVELGEPQWINCDIRNFRMDILGQFGVIMADPPWDIHMELPYGTMADDEMRNLNVPALQTDGLIFLWVTGRAMELGRECLDLWGYKRVEEIIWVKTNQLQRIIRTGRTGHWLNHSKEHCLVGIKGDPIVNRNIDTDVIVAEVRETSRKPDEMYPLLERISPRTRKLELFARMHNTHSGWMSLGNQLQGVRLVDEGLRARFKAAYPEVEVQPSSPPRASTMDIDSNAAPMRSPFSPTEQPKPTPAQFTEPAAPAAPYAAAAASEDSKPMGVDVEMTS</sequence>
<feature type="compositionally biased region" description="Polar residues" evidence="10">
    <location>
        <begin position="816"/>
        <end position="830"/>
    </location>
</feature>
<keyword evidence="3" id="KW-0813">Transport</keyword>
<dbReference type="InterPro" id="IPR029063">
    <property type="entry name" value="SAM-dependent_MTases_sf"/>
</dbReference>
<evidence type="ECO:0000256" key="7">
    <source>
        <dbReference type="ARBA" id="ARBA00022989"/>
    </source>
</evidence>
<dbReference type="EMBL" id="JAATIQ010000067">
    <property type="protein sequence ID" value="KAF4389458.1"/>
    <property type="molecule type" value="Genomic_DNA"/>
</dbReference>
<feature type="compositionally biased region" description="Low complexity" evidence="10">
    <location>
        <begin position="1425"/>
        <end position="1437"/>
    </location>
</feature>
<feature type="transmembrane region" description="Helical" evidence="11">
    <location>
        <begin position="449"/>
        <end position="469"/>
    </location>
</feature>
<dbReference type="GO" id="GO:0035673">
    <property type="term" value="F:oligopeptide transmembrane transporter activity"/>
    <property type="evidence" value="ECO:0007669"/>
    <property type="project" value="InterPro"/>
</dbReference>
<dbReference type="NCBIfam" id="TIGR00728">
    <property type="entry name" value="OPT_sfam"/>
    <property type="match status" value="2"/>
</dbReference>
<evidence type="ECO:0000313" key="12">
    <source>
        <dbReference type="EMBL" id="KAF4389458.1"/>
    </source>
</evidence>
<evidence type="ECO:0000256" key="8">
    <source>
        <dbReference type="ARBA" id="ARBA00023136"/>
    </source>
</evidence>
<dbReference type="InterPro" id="IPR004648">
    <property type="entry name" value="Oligpept_transpt"/>
</dbReference>
<comment type="caution">
    <text evidence="12">The sequence shown here is derived from an EMBL/GenBank/DDBJ whole genome shotgun (WGS) entry which is preliminary data.</text>
</comment>
<evidence type="ECO:0000313" key="13">
    <source>
        <dbReference type="Proteomes" id="UP000583929"/>
    </source>
</evidence>
<dbReference type="GO" id="GO:0016020">
    <property type="term" value="C:membrane"/>
    <property type="evidence" value="ECO:0007669"/>
    <property type="project" value="UniProtKB-SubCell"/>
</dbReference>
<keyword evidence="4 11" id="KW-0812">Transmembrane</keyword>
<dbReference type="PANTHER" id="PTHR22601">
    <property type="entry name" value="ISP4 LIKE PROTEIN"/>
    <property type="match status" value="1"/>
</dbReference>
<feature type="transmembrane region" description="Helical" evidence="11">
    <location>
        <begin position="179"/>
        <end position="199"/>
    </location>
</feature>
<evidence type="ECO:0000256" key="1">
    <source>
        <dbReference type="ARBA" id="ARBA00004141"/>
    </source>
</evidence>
<feature type="region of interest" description="Disordered" evidence="10">
    <location>
        <begin position="1383"/>
        <end position="1452"/>
    </location>
</feature>
<evidence type="ECO:0000256" key="11">
    <source>
        <dbReference type="SAM" id="Phobius"/>
    </source>
</evidence>
<keyword evidence="6" id="KW-0653">Protein transport</keyword>